<evidence type="ECO:0000313" key="2">
    <source>
        <dbReference type="EMBL" id="EMG23385.1"/>
    </source>
</evidence>
<organism evidence="2 3">
    <name type="scientific">Leptospira interrogans serovar Copenhageni str. LT2050</name>
    <dbReference type="NCBI Taxonomy" id="1001598"/>
    <lineage>
        <taxon>Bacteria</taxon>
        <taxon>Pseudomonadati</taxon>
        <taxon>Spirochaetota</taxon>
        <taxon>Spirochaetia</taxon>
        <taxon>Leptospirales</taxon>
        <taxon>Leptospiraceae</taxon>
        <taxon>Leptospira</taxon>
    </lineage>
</organism>
<dbReference type="EMBL" id="AFMD02000119">
    <property type="protein sequence ID" value="EMG23385.1"/>
    <property type="molecule type" value="Genomic_DNA"/>
</dbReference>
<sequence>MKIEFQKTLVLVSVSLGNPGDLTARARELLEHSDILIGEESQITSKLLKSILVSKQFFFVMNILLPKKLEILGKW</sequence>
<reference evidence="2 3" key="1">
    <citation type="submission" date="2013-02" db="EMBL/GenBank/DDBJ databases">
        <authorList>
            <person name="Harkins D.M."/>
            <person name="Durkin A.S."/>
            <person name="Brinkac L.M."/>
            <person name="Haft D.H."/>
            <person name="Selengut J.D."/>
            <person name="Sanka R."/>
            <person name="DePew J."/>
            <person name="Purushe J."/>
            <person name="Tulsiani S.M."/>
            <person name="Graham G.C."/>
            <person name="Burns M.-A."/>
            <person name="Dohnt M.F."/>
            <person name="Smythe L.D."/>
            <person name="McKay D.B."/>
            <person name="Craig S.B."/>
            <person name="Vinetz J.M."/>
            <person name="Sutton G.G."/>
            <person name="Nierman W.C."/>
            <person name="Fouts D.E."/>
        </authorList>
    </citation>
    <scope>NUCLEOTIDE SEQUENCE [LARGE SCALE GENOMIC DNA]</scope>
    <source>
        <strain evidence="2 3">LT2050</strain>
    </source>
</reference>
<gene>
    <name evidence="2" type="ORF">LEP1GSC150_0060</name>
</gene>
<dbReference type="Proteomes" id="UP000011778">
    <property type="component" value="Unassembled WGS sequence"/>
</dbReference>
<dbReference type="InterPro" id="IPR014777">
    <property type="entry name" value="4pyrrole_Mease_sub1"/>
</dbReference>
<name>M3GD93_LEPIT</name>
<comment type="caution">
    <text evidence="2">The sequence shown here is derived from an EMBL/GenBank/DDBJ whole genome shotgun (WGS) entry which is preliminary data.</text>
</comment>
<dbReference type="GO" id="GO:0008168">
    <property type="term" value="F:methyltransferase activity"/>
    <property type="evidence" value="ECO:0007669"/>
    <property type="project" value="InterPro"/>
</dbReference>
<feature type="domain" description="Tetrapyrrole methylase" evidence="1">
    <location>
        <begin position="8"/>
        <end position="61"/>
    </location>
</feature>
<proteinExistence type="predicted"/>
<evidence type="ECO:0000313" key="3">
    <source>
        <dbReference type="Proteomes" id="UP000011778"/>
    </source>
</evidence>
<dbReference type="AlphaFoldDB" id="M3GD93"/>
<accession>M3GD93</accession>
<protein>
    <recommendedName>
        <fullName evidence="1">Tetrapyrrole methylase domain-containing protein</fullName>
    </recommendedName>
</protein>
<dbReference type="Gene3D" id="3.40.1010.10">
    <property type="entry name" value="Cobalt-precorrin-4 Transmethylase, Domain 1"/>
    <property type="match status" value="1"/>
</dbReference>
<dbReference type="SUPFAM" id="SSF53790">
    <property type="entry name" value="Tetrapyrrole methylase"/>
    <property type="match status" value="1"/>
</dbReference>
<dbReference type="InterPro" id="IPR000878">
    <property type="entry name" value="4pyrrol_Mease"/>
</dbReference>
<dbReference type="InterPro" id="IPR035996">
    <property type="entry name" value="4pyrrol_Methylase_sf"/>
</dbReference>
<dbReference type="Pfam" id="PF00590">
    <property type="entry name" value="TP_methylase"/>
    <property type="match status" value="1"/>
</dbReference>
<evidence type="ECO:0000259" key="1">
    <source>
        <dbReference type="Pfam" id="PF00590"/>
    </source>
</evidence>